<dbReference type="GO" id="GO:0016301">
    <property type="term" value="F:kinase activity"/>
    <property type="evidence" value="ECO:0007669"/>
    <property type="project" value="UniProtKB-KW"/>
</dbReference>
<accession>A0A7D6ZYS4</accession>
<dbReference type="SUPFAM" id="SSF52540">
    <property type="entry name" value="P-loop containing nucleoside triphosphate hydrolases"/>
    <property type="match status" value="1"/>
</dbReference>
<dbReference type="PROSITE" id="PS50045">
    <property type="entry name" value="SIGMA54_INTERACT_4"/>
    <property type="match status" value="1"/>
</dbReference>
<evidence type="ECO:0000259" key="7">
    <source>
        <dbReference type="PROSITE" id="PS51372"/>
    </source>
</evidence>
<proteinExistence type="predicted"/>
<feature type="domain" description="PRD" evidence="7">
    <location>
        <begin position="826"/>
        <end position="928"/>
    </location>
</feature>
<reference evidence="8 9" key="1">
    <citation type="submission" date="2020-07" db="EMBL/GenBank/DDBJ databases">
        <title>Electron transfer.</title>
        <authorList>
            <person name="Huang L."/>
            <person name="Liu X."/>
            <person name="Zhou S."/>
        </authorList>
    </citation>
    <scope>NUCLEOTIDE SEQUENCE [LARGE SCALE GENOMIC DNA]</scope>
    <source>
        <strain evidence="8 9">Lx1</strain>
    </source>
</reference>
<dbReference type="KEGG" id="cint:HZF06_17565"/>
<dbReference type="Pfam" id="PF00158">
    <property type="entry name" value="Sigma54_activat"/>
    <property type="match status" value="1"/>
</dbReference>
<organism evidence="8 9">
    <name type="scientific">Clostridium intestinale</name>
    <dbReference type="NCBI Taxonomy" id="36845"/>
    <lineage>
        <taxon>Bacteria</taxon>
        <taxon>Bacillati</taxon>
        <taxon>Bacillota</taxon>
        <taxon>Clostridia</taxon>
        <taxon>Eubacteriales</taxon>
        <taxon>Clostridiaceae</taxon>
        <taxon>Clostridium</taxon>
    </lineage>
</organism>
<feature type="domain" description="PRD" evidence="7">
    <location>
        <begin position="468"/>
        <end position="572"/>
    </location>
</feature>
<dbReference type="PROSITE" id="PS51372">
    <property type="entry name" value="PRD_2"/>
    <property type="match status" value="2"/>
</dbReference>
<dbReference type="CDD" id="cd00009">
    <property type="entry name" value="AAA"/>
    <property type="match status" value="1"/>
</dbReference>
<evidence type="ECO:0000313" key="8">
    <source>
        <dbReference type="EMBL" id="QLY78875.1"/>
    </source>
</evidence>
<evidence type="ECO:0000256" key="4">
    <source>
        <dbReference type="ARBA" id="ARBA00022840"/>
    </source>
</evidence>
<dbReference type="PANTHER" id="PTHR32071">
    <property type="entry name" value="TRANSCRIPTIONAL REGULATORY PROTEIN"/>
    <property type="match status" value="1"/>
</dbReference>
<dbReference type="InterPro" id="IPR011608">
    <property type="entry name" value="PRD"/>
</dbReference>
<dbReference type="PANTHER" id="PTHR32071:SF90">
    <property type="entry name" value="TRANSCRIPTIONAL REGULATORY PROTEIN LEVR"/>
    <property type="match status" value="1"/>
</dbReference>
<dbReference type="CDD" id="cd00006">
    <property type="entry name" value="PTS_IIA_man"/>
    <property type="match status" value="1"/>
</dbReference>
<dbReference type="InterPro" id="IPR027417">
    <property type="entry name" value="P-loop_NTPase"/>
</dbReference>
<keyword evidence="4" id="KW-0067">ATP-binding</keyword>
<dbReference type="EMBL" id="CP059378">
    <property type="protein sequence ID" value="QLY78875.1"/>
    <property type="molecule type" value="Genomic_DNA"/>
</dbReference>
<evidence type="ECO:0000256" key="3">
    <source>
        <dbReference type="ARBA" id="ARBA00022777"/>
    </source>
</evidence>
<dbReference type="Pfam" id="PF00874">
    <property type="entry name" value="PRD"/>
    <property type="match status" value="2"/>
</dbReference>
<dbReference type="Pfam" id="PF03610">
    <property type="entry name" value="EIIA-man"/>
    <property type="match status" value="1"/>
</dbReference>
<keyword evidence="1" id="KW-0808">Transferase</keyword>
<dbReference type="InterPro" id="IPR004701">
    <property type="entry name" value="PTS_EIIA_man-typ"/>
</dbReference>
<dbReference type="Gene3D" id="1.10.1790.10">
    <property type="entry name" value="PRD domain"/>
    <property type="match status" value="2"/>
</dbReference>
<dbReference type="SMART" id="SM00382">
    <property type="entry name" value="AAA"/>
    <property type="match status" value="1"/>
</dbReference>
<dbReference type="Gene3D" id="3.40.50.510">
    <property type="entry name" value="Phosphotransferase system, mannose-type IIA component"/>
    <property type="match status" value="1"/>
</dbReference>
<dbReference type="SUPFAM" id="SSF63520">
    <property type="entry name" value="PTS-regulatory domain, PRD"/>
    <property type="match status" value="2"/>
</dbReference>
<dbReference type="PROSITE" id="PS51096">
    <property type="entry name" value="PTS_EIIA_TYPE_4"/>
    <property type="match status" value="1"/>
</dbReference>
<dbReference type="InterPro" id="IPR036662">
    <property type="entry name" value="PTS_EIIA_man-typ_sf"/>
</dbReference>
<dbReference type="Proteomes" id="UP000512286">
    <property type="component" value="Chromosome"/>
</dbReference>
<evidence type="ECO:0000256" key="2">
    <source>
        <dbReference type="ARBA" id="ARBA00022741"/>
    </source>
</evidence>
<evidence type="ECO:0000259" key="6">
    <source>
        <dbReference type="PROSITE" id="PS51096"/>
    </source>
</evidence>
<sequence length="928" mass="105600">MKRIDKIYSYLEENTKKLTKEELLNDIAFTSNKIAEDLDILRNNVSKELNELLRANKIIKITSRPVRFLNKETVEKILNITLEGEIIEVKSIKEMLENSEKKEPFKLLIGADKSLKNQIEQAKAAILYPPNGLNTLIVGQTGVGKTLFANMMYNYGKFMNIFKESAPFVVFNCADYYNNPQLLLSHIFGHVKGSFTGADAEKQGLVEKANGGILFLDEIHRLPPEGQEMIFYFMDTGKYCKMGETERDRKANVLIIGATTEETDSYMLKTFMRRIPITINIPSLQDRTNEEKIEIIRHLFLNEAHRVNKSIKASPEVVKALIGSASYGNIGQLKSNIQLTCAKGFLNSINSQTDYIELDFKDLSSNIKDGFFEIGRDRKQFQELNSILDSSLYINPDGYKVINEGKDSYEPPFNLYKLIEDKLLILKEEGMDDEYINNFITTDVNIHIKSFYNKFAKNKESKGGLLKIVDKEILYFAKEIKILAEKEMERLYSDRFVYALSLHLSSLLKRIKDKKYQEQRVYNSSNEMDKEHFLAVKIRKLISERFKIEVPEVEVTYIAILLKSVQEEKGGEVGIIVAAHGNSTASSMVNVVKSLLGNCNLCGVDMPLEVSPKDILETVIVKVQEMDDGKGVLLLVDMGSLAMFESTITERTGIQVRSIDMVSTPIILEAVRKSSILDMPLEDIYHSLKNFRGYDDNLFNKGNFINKTIITVCSSGRGTAEKLKEIVEKTVISLTGENVNIIPVGVKELDKTIKQLKKENILVVIGIKKPTENIPFISVEKLLDVNGEVMLREILTNNNLTIVNEDKNLVIKDLCENSLVEFLTYLNPHKIIGILLRFIVELEKNLEMELDNSMKISLISHVAYALERMITGEGLMYGDEKDGFSERVINAVNNSCKLFNKNLKINLTDDEKYYICRILVEKYQKVLI</sequence>
<feature type="domain" description="PTS EIIA type-4" evidence="6">
    <location>
        <begin position="572"/>
        <end position="720"/>
    </location>
</feature>
<dbReference type="InterPro" id="IPR036634">
    <property type="entry name" value="PRD_sf"/>
</dbReference>
<name>A0A7D6ZYS4_9CLOT</name>
<evidence type="ECO:0000259" key="5">
    <source>
        <dbReference type="PROSITE" id="PS50045"/>
    </source>
</evidence>
<dbReference type="GO" id="GO:0005524">
    <property type="term" value="F:ATP binding"/>
    <property type="evidence" value="ECO:0007669"/>
    <property type="project" value="UniProtKB-KW"/>
</dbReference>
<dbReference type="GO" id="GO:0009401">
    <property type="term" value="P:phosphoenolpyruvate-dependent sugar phosphotransferase system"/>
    <property type="evidence" value="ECO:0007669"/>
    <property type="project" value="InterPro"/>
</dbReference>
<dbReference type="RefSeq" id="WP_181601137.1">
    <property type="nucleotide sequence ID" value="NZ_CP059378.1"/>
</dbReference>
<dbReference type="InterPro" id="IPR002078">
    <property type="entry name" value="Sigma_54_int"/>
</dbReference>
<evidence type="ECO:0000256" key="1">
    <source>
        <dbReference type="ARBA" id="ARBA00022679"/>
    </source>
</evidence>
<dbReference type="InterPro" id="IPR033887">
    <property type="entry name" value="PTS_IIA_man"/>
</dbReference>
<dbReference type="Gene3D" id="3.40.50.300">
    <property type="entry name" value="P-loop containing nucleotide triphosphate hydrolases"/>
    <property type="match status" value="1"/>
</dbReference>
<evidence type="ECO:0000313" key="9">
    <source>
        <dbReference type="Proteomes" id="UP000512286"/>
    </source>
</evidence>
<gene>
    <name evidence="8" type="ORF">HZF06_17565</name>
</gene>
<dbReference type="GO" id="GO:0016020">
    <property type="term" value="C:membrane"/>
    <property type="evidence" value="ECO:0007669"/>
    <property type="project" value="InterPro"/>
</dbReference>
<dbReference type="AlphaFoldDB" id="A0A7D6ZYS4"/>
<keyword evidence="2" id="KW-0547">Nucleotide-binding</keyword>
<dbReference type="PROSITE" id="PS00676">
    <property type="entry name" value="SIGMA54_INTERACT_2"/>
    <property type="match status" value="1"/>
</dbReference>
<dbReference type="InterPro" id="IPR003593">
    <property type="entry name" value="AAA+_ATPase"/>
</dbReference>
<protein>
    <submittedName>
        <fullName evidence="8">Sigma 54-interacting transcriptional regulator</fullName>
    </submittedName>
</protein>
<dbReference type="GO" id="GO:0006355">
    <property type="term" value="P:regulation of DNA-templated transcription"/>
    <property type="evidence" value="ECO:0007669"/>
    <property type="project" value="InterPro"/>
</dbReference>
<dbReference type="InterPro" id="IPR025943">
    <property type="entry name" value="Sigma_54_int_dom_ATP-bd_2"/>
</dbReference>
<keyword evidence="3" id="KW-0418">Kinase</keyword>
<dbReference type="SUPFAM" id="SSF53062">
    <property type="entry name" value="PTS system fructose IIA component-like"/>
    <property type="match status" value="1"/>
</dbReference>
<feature type="domain" description="Sigma-54 factor interaction" evidence="5">
    <location>
        <begin position="108"/>
        <end position="342"/>
    </location>
</feature>